<evidence type="ECO:0000313" key="8">
    <source>
        <dbReference type="EMBL" id="QED28342.1"/>
    </source>
</evidence>
<dbReference type="EMBL" id="CP042467">
    <property type="protein sequence ID" value="QED28342.1"/>
    <property type="molecule type" value="Genomic_DNA"/>
</dbReference>
<dbReference type="Proteomes" id="UP000321595">
    <property type="component" value="Chromosome"/>
</dbReference>
<protein>
    <recommendedName>
        <fullName evidence="10">Transmembrane protein</fullName>
    </recommendedName>
</protein>
<feature type="transmembrane region" description="Helical" evidence="7">
    <location>
        <begin position="349"/>
        <end position="369"/>
    </location>
</feature>
<evidence type="ECO:0000256" key="7">
    <source>
        <dbReference type="SAM" id="Phobius"/>
    </source>
</evidence>
<accession>A0A5B8XR04</accession>
<comment type="subcellular location">
    <subcellularLocation>
        <location evidence="1">Endomembrane system</location>
        <topology evidence="1">Multi-pass membrane protein</topology>
    </subcellularLocation>
    <subcellularLocation>
        <location evidence="2">Endoplasmic reticulum membrane</location>
    </subcellularLocation>
</comment>
<dbReference type="OrthoDB" id="273988at2"/>
<feature type="transmembrane region" description="Helical" evidence="7">
    <location>
        <begin position="280"/>
        <end position="301"/>
    </location>
</feature>
<evidence type="ECO:0000256" key="4">
    <source>
        <dbReference type="ARBA" id="ARBA00022824"/>
    </source>
</evidence>
<evidence type="ECO:0000256" key="2">
    <source>
        <dbReference type="ARBA" id="ARBA00004586"/>
    </source>
</evidence>
<organism evidence="8 9">
    <name type="scientific">Microvenator marinus</name>
    <dbReference type="NCBI Taxonomy" id="2600177"/>
    <lineage>
        <taxon>Bacteria</taxon>
        <taxon>Deltaproteobacteria</taxon>
        <taxon>Bradymonadales</taxon>
        <taxon>Microvenatoraceae</taxon>
        <taxon>Microvenator</taxon>
    </lineage>
</organism>
<dbReference type="GO" id="GO:0071763">
    <property type="term" value="P:nuclear membrane organization"/>
    <property type="evidence" value="ECO:0007669"/>
    <property type="project" value="TreeGrafter"/>
</dbReference>
<dbReference type="PANTHER" id="PTHR13416:SF2">
    <property type="entry name" value="TRANSMEMBRANE PROTEIN 43"/>
    <property type="match status" value="1"/>
</dbReference>
<dbReference type="RefSeq" id="WP_146960682.1">
    <property type="nucleotide sequence ID" value="NZ_CP042467.1"/>
</dbReference>
<dbReference type="AlphaFoldDB" id="A0A5B8XR04"/>
<dbReference type="PANTHER" id="PTHR13416">
    <property type="match status" value="1"/>
</dbReference>
<proteinExistence type="predicted"/>
<dbReference type="KEGG" id="bbae:FRD01_14095"/>
<evidence type="ECO:0000256" key="3">
    <source>
        <dbReference type="ARBA" id="ARBA00022692"/>
    </source>
</evidence>
<feature type="transmembrane region" description="Helical" evidence="7">
    <location>
        <begin position="18"/>
        <end position="38"/>
    </location>
</feature>
<gene>
    <name evidence="8" type="ORF">FRD01_14095</name>
</gene>
<dbReference type="Pfam" id="PF07787">
    <property type="entry name" value="TMEM43"/>
    <property type="match status" value="1"/>
</dbReference>
<dbReference type="GO" id="GO:0012505">
    <property type="term" value="C:endomembrane system"/>
    <property type="evidence" value="ECO:0007669"/>
    <property type="project" value="UniProtKB-SubCell"/>
</dbReference>
<keyword evidence="4" id="KW-0256">Endoplasmic reticulum</keyword>
<keyword evidence="9" id="KW-1185">Reference proteome</keyword>
<dbReference type="GO" id="GO:0006629">
    <property type="term" value="P:lipid metabolic process"/>
    <property type="evidence" value="ECO:0007669"/>
    <property type="project" value="TreeGrafter"/>
</dbReference>
<evidence type="ECO:0000256" key="5">
    <source>
        <dbReference type="ARBA" id="ARBA00022989"/>
    </source>
</evidence>
<sequence length="378" mass="41057">MSHVEVEKQGWFSRIKESFGGIFVGLLMVIVAFPLLFWNEGRAVKRAQDLEFGAGSVLTVTGMLPANDGKLVHITGPAIPEGELTDKEFGVSAPAIKLVRNVEMFQWKENVKTSKDKNMGGSETTKKEYTYETAWSSTVVDSSKFKQANAHTNPKSMPYPSETLTSSVVKLKDYVLAQSIIEKVPADQPLLLQNAKLPENSKLHEGYIYIGKDPNMPDVGDVRIKFSVAPAGELSVVGGQKGDVLDIYTHEKLNNPIVLLEKGAKTAPEMFEAAEQANVVMTWVLRFVGFLLMFFGFKLVTRPISVLADVIPALGSAVGCASGFVSFFVAGALSLITIAIGWIFYRPLIGILLFVIGAALIGGAVFFFMKQKKAAAAA</sequence>
<reference evidence="8 9" key="1">
    <citation type="submission" date="2019-08" db="EMBL/GenBank/DDBJ databases">
        <authorList>
            <person name="Liang Q."/>
        </authorList>
    </citation>
    <scope>NUCLEOTIDE SEQUENCE [LARGE SCALE GENOMIC DNA]</scope>
    <source>
        <strain evidence="8 9">V1718</strain>
    </source>
</reference>
<keyword evidence="3 7" id="KW-0812">Transmembrane</keyword>
<evidence type="ECO:0000256" key="1">
    <source>
        <dbReference type="ARBA" id="ARBA00004127"/>
    </source>
</evidence>
<keyword evidence="5 7" id="KW-1133">Transmembrane helix</keyword>
<dbReference type="InterPro" id="IPR012430">
    <property type="entry name" value="TMEM43_fam"/>
</dbReference>
<evidence type="ECO:0000313" key="9">
    <source>
        <dbReference type="Proteomes" id="UP000321595"/>
    </source>
</evidence>
<keyword evidence="6 7" id="KW-0472">Membrane</keyword>
<feature type="transmembrane region" description="Helical" evidence="7">
    <location>
        <begin position="313"/>
        <end position="343"/>
    </location>
</feature>
<evidence type="ECO:0000256" key="6">
    <source>
        <dbReference type="ARBA" id="ARBA00023136"/>
    </source>
</evidence>
<evidence type="ECO:0008006" key="10">
    <source>
        <dbReference type="Google" id="ProtNLM"/>
    </source>
</evidence>
<name>A0A5B8XR04_9DELT</name>